<evidence type="ECO:0000313" key="1">
    <source>
        <dbReference type="EMBL" id="AOR80096.1"/>
    </source>
</evidence>
<keyword evidence="4" id="KW-1185">Reference proteome</keyword>
<dbReference type="Proteomes" id="UP000094626">
    <property type="component" value="Plasmid pSA1"/>
</dbReference>
<reference evidence="1" key="2">
    <citation type="submission" date="2016-08" db="EMBL/GenBank/DDBJ databases">
        <authorList>
            <person name="Seilhamer J.J."/>
        </authorList>
    </citation>
    <scope>NUCLEOTIDE SEQUENCE [LARGE SCALE GENOMIC DNA]</scope>
    <source>
        <strain evidence="1">SA1</strain>
        <plasmid evidence="1">pSA1</plasmid>
    </source>
</reference>
<dbReference type="OrthoDB" id="7486157at2"/>
<dbReference type="eggNOG" id="COG3318">
    <property type="taxonomic scope" value="Bacteria"/>
</dbReference>
<dbReference type="RefSeq" id="WP_036528223.1">
    <property type="nucleotide sequence ID" value="NZ_CP017076.1"/>
</dbReference>
<proteinExistence type="predicted"/>
<reference evidence="2 3" key="1">
    <citation type="submission" date="2014-03" db="EMBL/GenBank/DDBJ databases">
        <title>Whole genome sequence of Novosphingobium resinovorum KF1.</title>
        <authorList>
            <person name="Gan H.M."/>
            <person name="Gan H.Y."/>
            <person name="Chew T.H."/>
            <person name="Savka M.A."/>
        </authorList>
    </citation>
    <scope>NUCLEOTIDE SEQUENCE [LARGE SCALE GENOMIC DNA]</scope>
    <source>
        <strain evidence="2 3">KF1</strain>
    </source>
</reference>
<sequence>MTPRAAIQQIARMVRDDIRSGALSPGAHSIADMLAEQPEGLLLIVDLAGAEGRKKRPDAMMHHAYSFMLGNTLEQLRQRSEAGSGHASMAIENVRTAIAQQIRTGKLAATAALALVSAFSRAGVEVGDDIRSAMDHTMIQTGASQRNLPPPDVDEMLKDLVKACEGDPFLIHSQFAELTAAMPAGLQLSLLEGLVLADESSLREAAIGWLLAEPAIAAPLASMIEETASRGLVSAASVTNLMLIRHWVPEDQRRAIDAIIKAARVAGSVSEKRPAIQVRELLISERDGAGAQSIFASIKQGRKNALVSILIKQGHGVRDAWVAASLSRPEIEDMLGHIASEMSLHETTAEDTALLLSSALADGSGSSPPPFALVQAITLIGLSDVAPTSLSVHDLVASMLEGVDDAATNSRAVERALRASGRWLAINPQLESWFENGDDVTLAIKGKRKIEDRIAAIIETVLEPKRAFWASVAAWSAFAQRGEGDDPQWIEMALVAREVATQRPLAEIPLARYIAVQTVEAARA</sequence>
<dbReference type="AlphaFoldDB" id="A0A031JNQ3"/>
<geneLocation type="plasmid" evidence="1 4">
    <name>pSA1</name>
</geneLocation>
<reference evidence="4" key="3">
    <citation type="journal article" date="2017" name="J. Biotechnol.">
        <title>Complete genome sequence of Novosphingobium resinovorum SA1, a versatile xenobiotic-degrading bacterium capable of utilizing sulfanilic acid.</title>
        <authorList>
            <person name="Hegedus B."/>
            <person name="Kos P.B."/>
            <person name="Balint B."/>
            <person name="Maroti G."/>
            <person name="Gan H.M."/>
            <person name="Perei K."/>
            <person name="Rakhely G."/>
        </authorList>
    </citation>
    <scope>NUCLEOTIDE SEQUENCE [LARGE SCALE GENOMIC DNA]</scope>
    <source>
        <strain evidence="4">SA1</strain>
    </source>
</reference>
<organism evidence="2 3">
    <name type="scientific">Novosphingobium resinovorum</name>
    <dbReference type="NCBI Taxonomy" id="158500"/>
    <lineage>
        <taxon>Bacteria</taxon>
        <taxon>Pseudomonadati</taxon>
        <taxon>Pseudomonadota</taxon>
        <taxon>Alphaproteobacteria</taxon>
        <taxon>Sphingomonadales</taxon>
        <taxon>Sphingomonadaceae</taxon>
        <taxon>Novosphingobium</taxon>
    </lineage>
</organism>
<dbReference type="KEGG" id="nre:BES08_21690"/>
<dbReference type="EMBL" id="CP017076">
    <property type="protein sequence ID" value="AOR80096.1"/>
    <property type="molecule type" value="Genomic_DNA"/>
</dbReference>
<dbReference type="EMBL" id="JFYZ01000026">
    <property type="protein sequence ID" value="EZP79391.1"/>
    <property type="molecule type" value="Genomic_DNA"/>
</dbReference>
<evidence type="ECO:0000313" key="4">
    <source>
        <dbReference type="Proteomes" id="UP000094626"/>
    </source>
</evidence>
<evidence type="ECO:0000313" key="2">
    <source>
        <dbReference type="EMBL" id="EZP79391.1"/>
    </source>
</evidence>
<dbReference type="Proteomes" id="UP000024329">
    <property type="component" value="Unassembled WGS sequence"/>
</dbReference>
<accession>A0A031JNQ3</accession>
<gene>
    <name evidence="1" type="ORF">BES08_21690</name>
    <name evidence="2" type="ORF">BV97_04058</name>
</gene>
<dbReference type="PATRIC" id="fig|158500.4.peg.4124"/>
<keyword evidence="1" id="KW-0614">Plasmid</keyword>
<protein>
    <submittedName>
        <fullName evidence="2">Uncharacterized protein</fullName>
    </submittedName>
</protein>
<name>A0A031JNQ3_9SPHN</name>
<evidence type="ECO:0000313" key="3">
    <source>
        <dbReference type="Proteomes" id="UP000024329"/>
    </source>
</evidence>